<dbReference type="InterPro" id="IPR036188">
    <property type="entry name" value="FAD/NAD-bd_sf"/>
</dbReference>
<dbReference type="EMBL" id="JAUCBP010000007">
    <property type="protein sequence ID" value="MDM7860381.1"/>
    <property type="molecule type" value="Genomic_DNA"/>
</dbReference>
<dbReference type="Pfam" id="PF13450">
    <property type="entry name" value="NAD_binding_8"/>
    <property type="match status" value="1"/>
</dbReference>
<dbReference type="Proteomes" id="UP001234343">
    <property type="component" value="Unassembled WGS sequence"/>
</dbReference>
<protein>
    <submittedName>
        <fullName evidence="1">NAD(P)-binding protein</fullName>
    </submittedName>
</protein>
<evidence type="ECO:0000313" key="1">
    <source>
        <dbReference type="EMBL" id="MDM7860381.1"/>
    </source>
</evidence>
<organism evidence="1 2">
    <name type="scientific">Alteromonas arenosi</name>
    <dbReference type="NCBI Taxonomy" id="3055817"/>
    <lineage>
        <taxon>Bacteria</taxon>
        <taxon>Pseudomonadati</taxon>
        <taxon>Pseudomonadota</taxon>
        <taxon>Gammaproteobacteria</taxon>
        <taxon>Alteromonadales</taxon>
        <taxon>Alteromonadaceae</taxon>
        <taxon>Alteromonas/Salinimonas group</taxon>
        <taxon>Alteromonas</taxon>
    </lineage>
</organism>
<reference evidence="1 2" key="1">
    <citation type="submission" date="2023-06" db="EMBL/GenBank/DDBJ databases">
        <title>Alteromonas sp. ASW11-36 isolated from intertidal sand.</title>
        <authorList>
            <person name="Li Y."/>
        </authorList>
    </citation>
    <scope>NUCLEOTIDE SEQUENCE [LARGE SCALE GENOMIC DNA]</scope>
    <source>
        <strain evidence="1 2">ASW11-36</strain>
    </source>
</reference>
<proteinExistence type="predicted"/>
<comment type="caution">
    <text evidence="1">The sequence shown here is derived from an EMBL/GenBank/DDBJ whole genome shotgun (WGS) entry which is preliminary data.</text>
</comment>
<accession>A0ABT7SW06</accession>
<dbReference type="SUPFAM" id="SSF51905">
    <property type="entry name" value="FAD/NAD(P)-binding domain"/>
    <property type="match status" value="1"/>
</dbReference>
<sequence length="460" mass="51025">MKTLHVDYLIVGAGASGMAFADIVLSESDKTIALVDRQDKPGGHWNDAYSFVTLHQPSSFYGVSSKELSKGNIDQVGLNSGFHELASGTEILAYYDDLMREVFLPSGRVTFLSKSEYLGDGRVRNLLTGEETTIRYSKIVDATYYKTAIPATHKPAFSIDAALTCIPPNALPKQTEVAGGFVIIGAGKTAIDTVIWLLQHGVKPNIITWIMPRDAWMLNRKTTQPSNQFFNDTIGAQAAQMEAIAACDSVEDLFLRLEAAGIMLRIDSAIFPPMFHGATISEQELAEIKRIKNIVRMGRVVALTETEIILQQGTIPTSTDVVHVDCSASAITNLAISTVFVDNKITLQTIRAYQPVFSAALIAHIDLTYNDLEKKNQLSKVVPLPNHTQDWVKMTYKNMMNQYFWSKEPGLKQWLLNNRLDGFMSMVSGVRFYQLDKLQILNRMRKAAKPAVAKLKQLSA</sequence>
<name>A0ABT7SW06_9ALTE</name>
<gene>
    <name evidence="1" type="ORF">QTP81_07215</name>
</gene>
<dbReference type="RefSeq" id="WP_289364685.1">
    <property type="nucleotide sequence ID" value="NZ_JAUCBP010000007.1"/>
</dbReference>
<keyword evidence="2" id="KW-1185">Reference proteome</keyword>
<dbReference type="Gene3D" id="3.50.50.60">
    <property type="entry name" value="FAD/NAD(P)-binding domain"/>
    <property type="match status" value="1"/>
</dbReference>
<evidence type="ECO:0000313" key="2">
    <source>
        <dbReference type="Proteomes" id="UP001234343"/>
    </source>
</evidence>